<dbReference type="InterPro" id="IPR001207">
    <property type="entry name" value="Transposase_mutator"/>
</dbReference>
<dbReference type="PANTHER" id="PTHR33217">
    <property type="entry name" value="TRANSPOSASE FOR INSERTION SEQUENCE ELEMENT IS1081"/>
    <property type="match status" value="1"/>
</dbReference>
<organism evidence="7 8">
    <name type="scientific">Dactylosporangium matsuzakiense</name>
    <dbReference type="NCBI Taxonomy" id="53360"/>
    <lineage>
        <taxon>Bacteria</taxon>
        <taxon>Bacillati</taxon>
        <taxon>Actinomycetota</taxon>
        <taxon>Actinomycetes</taxon>
        <taxon>Micromonosporales</taxon>
        <taxon>Micromonosporaceae</taxon>
        <taxon>Dactylosporangium</taxon>
    </lineage>
</organism>
<keyword evidence="4 6" id="KW-0238">DNA-binding</keyword>
<keyword evidence="8" id="KW-1185">Reference proteome</keyword>
<evidence type="ECO:0000256" key="4">
    <source>
        <dbReference type="ARBA" id="ARBA00023125"/>
    </source>
</evidence>
<keyword evidence="6" id="KW-0814">Transposable element</keyword>
<dbReference type="Pfam" id="PF00872">
    <property type="entry name" value="Transposase_mut"/>
    <property type="match status" value="1"/>
</dbReference>
<dbReference type="GO" id="GO:0004803">
    <property type="term" value="F:transposase activity"/>
    <property type="evidence" value="ECO:0007669"/>
    <property type="project" value="UniProtKB-UniRule"/>
</dbReference>
<evidence type="ECO:0000313" key="7">
    <source>
        <dbReference type="EMBL" id="GLL00815.1"/>
    </source>
</evidence>
<reference evidence="7" key="1">
    <citation type="journal article" date="2014" name="Int. J. Syst. Evol. Microbiol.">
        <title>Complete genome sequence of Corynebacterium casei LMG S-19264T (=DSM 44701T), isolated from a smear-ripened cheese.</title>
        <authorList>
            <consortium name="US DOE Joint Genome Institute (JGI-PGF)"/>
            <person name="Walter F."/>
            <person name="Albersmeier A."/>
            <person name="Kalinowski J."/>
            <person name="Ruckert C."/>
        </authorList>
    </citation>
    <scope>NUCLEOTIDE SEQUENCE</scope>
    <source>
        <strain evidence="7">VKM Ac-1321</strain>
    </source>
</reference>
<evidence type="ECO:0000256" key="5">
    <source>
        <dbReference type="ARBA" id="ARBA00023172"/>
    </source>
</evidence>
<evidence type="ECO:0000256" key="2">
    <source>
        <dbReference type="ARBA" id="ARBA00010961"/>
    </source>
</evidence>
<dbReference type="EMBL" id="BSFP01000011">
    <property type="protein sequence ID" value="GLL00815.1"/>
    <property type="molecule type" value="Genomic_DNA"/>
</dbReference>
<dbReference type="GO" id="GO:0003677">
    <property type="term" value="F:DNA binding"/>
    <property type="evidence" value="ECO:0007669"/>
    <property type="project" value="UniProtKB-UniRule"/>
</dbReference>
<dbReference type="PANTHER" id="PTHR33217:SF7">
    <property type="entry name" value="TRANSPOSASE FOR INSERTION SEQUENCE ELEMENT IS1081"/>
    <property type="match status" value="1"/>
</dbReference>
<comment type="caution">
    <text evidence="7">The sequence shown here is derived from an EMBL/GenBank/DDBJ whole genome shotgun (WGS) entry which is preliminary data.</text>
</comment>
<reference evidence="7" key="2">
    <citation type="submission" date="2023-01" db="EMBL/GenBank/DDBJ databases">
        <authorList>
            <person name="Sun Q."/>
            <person name="Evtushenko L."/>
        </authorList>
    </citation>
    <scope>NUCLEOTIDE SEQUENCE</scope>
    <source>
        <strain evidence="7">VKM Ac-1321</strain>
    </source>
</reference>
<accession>A0A9W6KIQ7</accession>
<keyword evidence="3 6" id="KW-0815">Transposition</keyword>
<keyword evidence="5 6" id="KW-0233">DNA recombination</keyword>
<evidence type="ECO:0000256" key="3">
    <source>
        <dbReference type="ARBA" id="ARBA00022578"/>
    </source>
</evidence>
<proteinExistence type="inferred from homology"/>
<name>A0A9W6KIQ7_9ACTN</name>
<protein>
    <recommendedName>
        <fullName evidence="6">Mutator family transposase</fullName>
    </recommendedName>
</protein>
<evidence type="ECO:0000256" key="6">
    <source>
        <dbReference type="RuleBase" id="RU365089"/>
    </source>
</evidence>
<comment type="similarity">
    <text evidence="2 6">Belongs to the transposase mutator family.</text>
</comment>
<comment type="function">
    <text evidence="1 6">Required for the transposition of the insertion element.</text>
</comment>
<dbReference type="Proteomes" id="UP001143480">
    <property type="component" value="Unassembled WGS sequence"/>
</dbReference>
<sequence length="97" mass="10711">MFQHRRRAEQALISLVATAYLLAVSTRRVEKLGEQLGITNLSKSQVSEMATRLDAQRGVSQRPLDGGPYTVIALDALMVEVRERDEDGAGRLAFCAH</sequence>
<evidence type="ECO:0000313" key="8">
    <source>
        <dbReference type="Proteomes" id="UP001143480"/>
    </source>
</evidence>
<dbReference type="AlphaFoldDB" id="A0A9W6KIQ7"/>
<evidence type="ECO:0000256" key="1">
    <source>
        <dbReference type="ARBA" id="ARBA00002190"/>
    </source>
</evidence>
<dbReference type="GO" id="GO:0006313">
    <property type="term" value="P:DNA transposition"/>
    <property type="evidence" value="ECO:0007669"/>
    <property type="project" value="UniProtKB-UniRule"/>
</dbReference>
<gene>
    <name evidence="7" type="ORF">GCM10017581_025560</name>
</gene>